<protein>
    <submittedName>
        <fullName evidence="12">RING-H2 finger protein ATL74</fullName>
    </submittedName>
</protein>
<dbReference type="SUPFAM" id="SSF57850">
    <property type="entry name" value="RING/U-box"/>
    <property type="match status" value="1"/>
</dbReference>
<evidence type="ECO:0000313" key="12">
    <source>
        <dbReference type="EMBL" id="KAK1312316.1"/>
    </source>
</evidence>
<keyword evidence="2" id="KW-0808">Transferase</keyword>
<evidence type="ECO:0000256" key="4">
    <source>
        <dbReference type="ARBA" id="ARBA00022723"/>
    </source>
</evidence>
<organism evidence="12 13">
    <name type="scientific">Acorus calamus</name>
    <name type="common">Sweet flag</name>
    <dbReference type="NCBI Taxonomy" id="4465"/>
    <lineage>
        <taxon>Eukaryota</taxon>
        <taxon>Viridiplantae</taxon>
        <taxon>Streptophyta</taxon>
        <taxon>Embryophyta</taxon>
        <taxon>Tracheophyta</taxon>
        <taxon>Spermatophyta</taxon>
        <taxon>Magnoliopsida</taxon>
        <taxon>Liliopsida</taxon>
        <taxon>Acoraceae</taxon>
        <taxon>Acorus</taxon>
    </lineage>
</organism>
<dbReference type="EMBL" id="JAUJYO010000007">
    <property type="protein sequence ID" value="KAK1312316.1"/>
    <property type="molecule type" value="Genomic_DNA"/>
</dbReference>
<evidence type="ECO:0000256" key="10">
    <source>
        <dbReference type="SAM" id="Phobius"/>
    </source>
</evidence>
<evidence type="ECO:0000256" key="1">
    <source>
        <dbReference type="ARBA" id="ARBA00004167"/>
    </source>
</evidence>
<keyword evidence="7 10" id="KW-0472">Membrane</keyword>
<dbReference type="InterPro" id="IPR044602">
    <property type="entry name" value="ATL10/ATL72-79-like"/>
</dbReference>
<comment type="similarity">
    <text evidence="8">Belongs to the RING-type zinc finger family. ATL subfamily.</text>
</comment>
<sequence>MRLAKTTNLWAPPTMKNLLHRRFLLDPLTDLPPAASHDNGTGRRPSSGADSNLATNMVIIIAGILLAVACVLVRCALEGGGRTGLKKRALRKIPVAVYGAAGLMTGTECPICLGEFHEGERLRVLPECNHGFHVECIDEWLAGRSSCPMCRHSVLEVKGAPSPKMAGTSRGGEGEVVVGVDRVS</sequence>
<name>A0AAV9EGT5_ACOCL</name>
<comment type="subcellular location">
    <subcellularLocation>
        <location evidence="1">Membrane</location>
        <topology evidence="1">Single-pass membrane protein</topology>
    </subcellularLocation>
</comment>
<keyword evidence="9" id="KW-0863">Zinc-finger</keyword>
<dbReference type="AlphaFoldDB" id="A0AAV9EGT5"/>
<accession>A0AAV9EGT5</accession>
<gene>
    <name evidence="12" type="primary">ATL74</name>
    <name evidence="12" type="ORF">QJS10_CPA07g01299</name>
</gene>
<keyword evidence="5" id="KW-0862">Zinc</keyword>
<dbReference type="GO" id="GO:0016740">
    <property type="term" value="F:transferase activity"/>
    <property type="evidence" value="ECO:0007669"/>
    <property type="project" value="UniProtKB-KW"/>
</dbReference>
<evidence type="ECO:0000259" key="11">
    <source>
        <dbReference type="PROSITE" id="PS50089"/>
    </source>
</evidence>
<evidence type="ECO:0000256" key="7">
    <source>
        <dbReference type="ARBA" id="ARBA00023136"/>
    </source>
</evidence>
<proteinExistence type="inferred from homology"/>
<feature type="domain" description="RING-type" evidence="11">
    <location>
        <begin position="109"/>
        <end position="151"/>
    </location>
</feature>
<keyword evidence="13" id="KW-1185">Reference proteome</keyword>
<evidence type="ECO:0000256" key="6">
    <source>
        <dbReference type="ARBA" id="ARBA00022989"/>
    </source>
</evidence>
<evidence type="ECO:0000256" key="9">
    <source>
        <dbReference type="PROSITE-ProRule" id="PRU00175"/>
    </source>
</evidence>
<dbReference type="Proteomes" id="UP001180020">
    <property type="component" value="Unassembled WGS sequence"/>
</dbReference>
<reference evidence="12" key="1">
    <citation type="journal article" date="2023" name="Nat. Commun.">
        <title>Diploid and tetraploid genomes of Acorus and the evolution of monocots.</title>
        <authorList>
            <person name="Ma L."/>
            <person name="Liu K.W."/>
            <person name="Li Z."/>
            <person name="Hsiao Y.Y."/>
            <person name="Qi Y."/>
            <person name="Fu T."/>
            <person name="Tang G.D."/>
            <person name="Zhang D."/>
            <person name="Sun W.H."/>
            <person name="Liu D.K."/>
            <person name="Li Y."/>
            <person name="Chen G.Z."/>
            <person name="Liu X.D."/>
            <person name="Liao X.Y."/>
            <person name="Jiang Y.T."/>
            <person name="Yu X."/>
            <person name="Hao Y."/>
            <person name="Huang J."/>
            <person name="Zhao X.W."/>
            <person name="Ke S."/>
            <person name="Chen Y.Y."/>
            <person name="Wu W.L."/>
            <person name="Hsu J.L."/>
            <person name="Lin Y.F."/>
            <person name="Huang M.D."/>
            <person name="Li C.Y."/>
            <person name="Huang L."/>
            <person name="Wang Z.W."/>
            <person name="Zhao X."/>
            <person name="Zhong W.Y."/>
            <person name="Peng D.H."/>
            <person name="Ahmad S."/>
            <person name="Lan S."/>
            <person name="Zhang J.S."/>
            <person name="Tsai W.C."/>
            <person name="Van de Peer Y."/>
            <person name="Liu Z.J."/>
        </authorList>
    </citation>
    <scope>NUCLEOTIDE SEQUENCE</scope>
    <source>
        <strain evidence="12">CP</strain>
    </source>
</reference>
<dbReference type="SMART" id="SM00184">
    <property type="entry name" value="RING"/>
    <property type="match status" value="1"/>
</dbReference>
<comment type="caution">
    <text evidence="12">The sequence shown here is derived from an EMBL/GenBank/DDBJ whole genome shotgun (WGS) entry which is preliminary data.</text>
</comment>
<dbReference type="CDD" id="cd16461">
    <property type="entry name" value="RING-H2_EL5-like"/>
    <property type="match status" value="1"/>
</dbReference>
<evidence type="ECO:0000256" key="8">
    <source>
        <dbReference type="ARBA" id="ARBA00024209"/>
    </source>
</evidence>
<evidence type="ECO:0000256" key="3">
    <source>
        <dbReference type="ARBA" id="ARBA00022692"/>
    </source>
</evidence>
<dbReference type="PROSITE" id="PS50089">
    <property type="entry name" value="ZF_RING_2"/>
    <property type="match status" value="1"/>
</dbReference>
<dbReference type="PANTHER" id="PTHR46905">
    <property type="entry name" value="RING-H2 FINGER PROTEIN ATL78"/>
    <property type="match status" value="1"/>
</dbReference>
<keyword evidence="4" id="KW-0479">Metal-binding</keyword>
<dbReference type="InterPro" id="IPR013083">
    <property type="entry name" value="Znf_RING/FYVE/PHD"/>
</dbReference>
<dbReference type="GO" id="GO:0016567">
    <property type="term" value="P:protein ubiquitination"/>
    <property type="evidence" value="ECO:0007669"/>
    <property type="project" value="InterPro"/>
</dbReference>
<evidence type="ECO:0000256" key="5">
    <source>
        <dbReference type="ARBA" id="ARBA00022833"/>
    </source>
</evidence>
<dbReference type="GO" id="GO:0016020">
    <property type="term" value="C:membrane"/>
    <property type="evidence" value="ECO:0007669"/>
    <property type="project" value="UniProtKB-SubCell"/>
</dbReference>
<dbReference type="Gene3D" id="3.30.40.10">
    <property type="entry name" value="Zinc/RING finger domain, C3HC4 (zinc finger)"/>
    <property type="match status" value="1"/>
</dbReference>
<dbReference type="GO" id="GO:0008270">
    <property type="term" value="F:zinc ion binding"/>
    <property type="evidence" value="ECO:0007669"/>
    <property type="project" value="UniProtKB-KW"/>
</dbReference>
<keyword evidence="3 10" id="KW-0812">Transmembrane</keyword>
<keyword evidence="6 10" id="KW-1133">Transmembrane helix</keyword>
<feature type="transmembrane region" description="Helical" evidence="10">
    <location>
        <begin position="53"/>
        <end position="77"/>
    </location>
</feature>
<evidence type="ECO:0000313" key="13">
    <source>
        <dbReference type="Proteomes" id="UP001180020"/>
    </source>
</evidence>
<dbReference type="Pfam" id="PF13639">
    <property type="entry name" value="zf-RING_2"/>
    <property type="match status" value="1"/>
</dbReference>
<dbReference type="PANTHER" id="PTHR46905:SF21">
    <property type="entry name" value="RING-TYPE E3 UBIQUITIN TRANSFERASE"/>
    <property type="match status" value="1"/>
</dbReference>
<dbReference type="InterPro" id="IPR001841">
    <property type="entry name" value="Znf_RING"/>
</dbReference>
<evidence type="ECO:0000256" key="2">
    <source>
        <dbReference type="ARBA" id="ARBA00022679"/>
    </source>
</evidence>
<reference evidence="12" key="2">
    <citation type="submission" date="2023-06" db="EMBL/GenBank/DDBJ databases">
        <authorList>
            <person name="Ma L."/>
            <person name="Liu K.-W."/>
            <person name="Li Z."/>
            <person name="Hsiao Y.-Y."/>
            <person name="Qi Y."/>
            <person name="Fu T."/>
            <person name="Tang G."/>
            <person name="Zhang D."/>
            <person name="Sun W.-H."/>
            <person name="Liu D.-K."/>
            <person name="Li Y."/>
            <person name="Chen G.-Z."/>
            <person name="Liu X.-D."/>
            <person name="Liao X.-Y."/>
            <person name="Jiang Y.-T."/>
            <person name="Yu X."/>
            <person name="Hao Y."/>
            <person name="Huang J."/>
            <person name="Zhao X.-W."/>
            <person name="Ke S."/>
            <person name="Chen Y.-Y."/>
            <person name="Wu W.-L."/>
            <person name="Hsu J.-L."/>
            <person name="Lin Y.-F."/>
            <person name="Huang M.-D."/>
            <person name="Li C.-Y."/>
            <person name="Huang L."/>
            <person name="Wang Z.-W."/>
            <person name="Zhao X."/>
            <person name="Zhong W.-Y."/>
            <person name="Peng D.-H."/>
            <person name="Ahmad S."/>
            <person name="Lan S."/>
            <person name="Zhang J.-S."/>
            <person name="Tsai W.-C."/>
            <person name="Van De Peer Y."/>
            <person name="Liu Z.-J."/>
        </authorList>
    </citation>
    <scope>NUCLEOTIDE SEQUENCE</scope>
    <source>
        <strain evidence="12">CP</strain>
        <tissue evidence="12">Leaves</tissue>
    </source>
</reference>